<proteinExistence type="predicted"/>
<dbReference type="InterPro" id="IPR010865">
    <property type="entry name" value="DUF1499"/>
</dbReference>
<evidence type="ECO:0000313" key="2">
    <source>
        <dbReference type="Proteomes" id="UP000483078"/>
    </source>
</evidence>
<gene>
    <name evidence="1" type="ORF">FH759_05565</name>
</gene>
<name>A0A7C9HAJ8_9RHOB</name>
<dbReference type="Proteomes" id="UP000483078">
    <property type="component" value="Unassembled WGS sequence"/>
</dbReference>
<dbReference type="Pfam" id="PF07386">
    <property type="entry name" value="DUF1499"/>
    <property type="match status" value="1"/>
</dbReference>
<sequence>MKWFAAVLIAAVVVGIGIALWVRLAPTDPSRWHVAPLVRQDHDYAAGVIRAVPGTAEDLERLDAIIRATPRTVHLAGSLDEGMLSYVTRSAFWGFPDYTTVVLRGDTLIIHARLRFGRSDMGVNKARVSRWLDQLGRDA</sequence>
<evidence type="ECO:0000313" key="1">
    <source>
        <dbReference type="EMBL" id="MTJ04150.1"/>
    </source>
</evidence>
<dbReference type="RefSeq" id="WP_273248742.1">
    <property type="nucleotide sequence ID" value="NZ_VENJ01000006.1"/>
</dbReference>
<dbReference type="EMBL" id="VENJ01000006">
    <property type="protein sequence ID" value="MTJ04150.1"/>
    <property type="molecule type" value="Genomic_DNA"/>
</dbReference>
<accession>A0A7C9HAJ8</accession>
<protein>
    <submittedName>
        <fullName evidence="1">DUF1499 domain-containing protein</fullName>
    </submittedName>
</protein>
<dbReference type="AlphaFoldDB" id="A0A7C9HAJ8"/>
<comment type="caution">
    <text evidence="1">The sequence shown here is derived from an EMBL/GenBank/DDBJ whole genome shotgun (WGS) entry which is preliminary data.</text>
</comment>
<reference evidence="1 2" key="1">
    <citation type="submission" date="2019-06" db="EMBL/GenBank/DDBJ databases">
        <title>Enrichment of Autotrophic Halophilic Microorganisms from Red Sea Brine Pool Using Microbial Electrosynthesis System.</title>
        <authorList>
            <person name="Alqahtani M.F."/>
            <person name="Bajracharya S."/>
            <person name="Katuri K.P."/>
            <person name="Ali M."/>
            <person name="Saikaly P.E."/>
        </authorList>
    </citation>
    <scope>NUCLEOTIDE SEQUENCE [LARGE SCALE GENOMIC DNA]</scope>
    <source>
        <strain evidence="1">MES6</strain>
    </source>
</reference>
<organism evidence="1 2">
    <name type="scientific">Sediminimonas qiaohouensis</name>
    <dbReference type="NCBI Taxonomy" id="552061"/>
    <lineage>
        <taxon>Bacteria</taxon>
        <taxon>Pseudomonadati</taxon>
        <taxon>Pseudomonadota</taxon>
        <taxon>Alphaproteobacteria</taxon>
        <taxon>Rhodobacterales</taxon>
        <taxon>Roseobacteraceae</taxon>
        <taxon>Sediminimonas</taxon>
    </lineage>
</organism>